<dbReference type="PROSITE" id="PS51296">
    <property type="entry name" value="RIESKE"/>
    <property type="match status" value="1"/>
</dbReference>
<keyword evidence="7" id="KW-0812">Transmembrane</keyword>
<evidence type="ECO:0000256" key="1">
    <source>
        <dbReference type="ARBA" id="ARBA00022714"/>
    </source>
</evidence>
<evidence type="ECO:0000256" key="4">
    <source>
        <dbReference type="ARBA" id="ARBA00023014"/>
    </source>
</evidence>
<dbReference type="GO" id="GO:0016020">
    <property type="term" value="C:membrane"/>
    <property type="evidence" value="ECO:0007669"/>
    <property type="project" value="InterPro"/>
</dbReference>
<feature type="transmembrane region" description="Helical" evidence="7">
    <location>
        <begin position="24"/>
        <end position="50"/>
    </location>
</feature>
<dbReference type="Proteomes" id="UP000189933">
    <property type="component" value="Unassembled WGS sequence"/>
</dbReference>
<evidence type="ECO:0000313" key="10">
    <source>
        <dbReference type="Proteomes" id="UP000189933"/>
    </source>
</evidence>
<evidence type="ECO:0000256" key="3">
    <source>
        <dbReference type="ARBA" id="ARBA00023004"/>
    </source>
</evidence>
<evidence type="ECO:0000256" key="6">
    <source>
        <dbReference type="ARBA" id="ARBA00034078"/>
    </source>
</evidence>
<dbReference type="EMBL" id="FUXM01000002">
    <property type="protein sequence ID" value="SJZ55520.1"/>
    <property type="molecule type" value="Genomic_DNA"/>
</dbReference>
<protein>
    <submittedName>
        <fullName evidence="9">Menaquinol-cytochrome c reductase iron-sulfur subunit</fullName>
    </submittedName>
</protein>
<dbReference type="InterPro" id="IPR014349">
    <property type="entry name" value="Rieske_Fe-S_prot"/>
</dbReference>
<evidence type="ECO:0000256" key="7">
    <source>
        <dbReference type="SAM" id="Phobius"/>
    </source>
</evidence>
<dbReference type="InterPro" id="IPR036922">
    <property type="entry name" value="Rieske_2Fe-2S_sf"/>
</dbReference>
<dbReference type="OrthoDB" id="9767869at2"/>
<evidence type="ECO:0000259" key="8">
    <source>
        <dbReference type="PROSITE" id="PS51296"/>
    </source>
</evidence>
<dbReference type="GO" id="GO:0004497">
    <property type="term" value="F:monooxygenase activity"/>
    <property type="evidence" value="ECO:0007669"/>
    <property type="project" value="UniProtKB-ARBA"/>
</dbReference>
<keyword evidence="3" id="KW-0408">Iron</keyword>
<dbReference type="AlphaFoldDB" id="A0A1T4LLA7"/>
<evidence type="ECO:0000256" key="2">
    <source>
        <dbReference type="ARBA" id="ARBA00022723"/>
    </source>
</evidence>
<dbReference type="PRINTS" id="PR00162">
    <property type="entry name" value="RIESKE"/>
</dbReference>
<evidence type="ECO:0000256" key="5">
    <source>
        <dbReference type="ARBA" id="ARBA00023157"/>
    </source>
</evidence>
<sequence length="176" mass="19499">MEEQKEIFHAEASDEMDEISRRKFLTTMLGLTGSAIALSLATPLAGYALAPAMKKEKVEFIEIGSIANFKTGEPIKVDFEFTKKDGWVETKQKRSVWVVKKDENNITVFSPNCTHLGCGYNWDAASKQFKCPCHGAVFSMDGEIVAGPPPRPLDRYETKIADGKLLIGKLIQAEEA</sequence>
<dbReference type="CDD" id="cd03467">
    <property type="entry name" value="Rieske"/>
    <property type="match status" value="1"/>
</dbReference>
<dbReference type="Gene3D" id="2.102.10.10">
    <property type="entry name" value="Rieske [2Fe-2S] iron-sulphur domain"/>
    <property type="match status" value="1"/>
</dbReference>
<dbReference type="PANTHER" id="PTHR10134">
    <property type="entry name" value="CYTOCHROME B-C1 COMPLEX SUBUNIT RIESKE, MITOCHONDRIAL"/>
    <property type="match status" value="1"/>
</dbReference>
<keyword evidence="1" id="KW-0001">2Fe-2S</keyword>
<dbReference type="InterPro" id="IPR017941">
    <property type="entry name" value="Rieske_2Fe-2S"/>
</dbReference>
<keyword evidence="4" id="KW-0411">Iron-sulfur</keyword>
<dbReference type="InterPro" id="IPR005805">
    <property type="entry name" value="Rieske_Fe-S_prot_C"/>
</dbReference>
<keyword evidence="7" id="KW-0472">Membrane</keyword>
<reference evidence="10" key="1">
    <citation type="submission" date="2017-02" db="EMBL/GenBank/DDBJ databases">
        <authorList>
            <person name="Varghese N."/>
            <person name="Submissions S."/>
        </authorList>
    </citation>
    <scope>NUCLEOTIDE SEQUENCE [LARGE SCALE GENOMIC DNA]</scope>
    <source>
        <strain evidence="10">DSM 16521</strain>
    </source>
</reference>
<dbReference type="SUPFAM" id="SSF50022">
    <property type="entry name" value="ISP domain"/>
    <property type="match status" value="1"/>
</dbReference>
<proteinExistence type="predicted"/>
<dbReference type="Pfam" id="PF00355">
    <property type="entry name" value="Rieske"/>
    <property type="match status" value="1"/>
</dbReference>
<keyword evidence="10" id="KW-1185">Reference proteome</keyword>
<dbReference type="GO" id="GO:0051537">
    <property type="term" value="F:2 iron, 2 sulfur cluster binding"/>
    <property type="evidence" value="ECO:0007669"/>
    <property type="project" value="UniProtKB-KW"/>
</dbReference>
<dbReference type="GO" id="GO:0016705">
    <property type="term" value="F:oxidoreductase activity, acting on paired donors, with incorporation or reduction of molecular oxygen"/>
    <property type="evidence" value="ECO:0007669"/>
    <property type="project" value="UniProtKB-ARBA"/>
</dbReference>
<evidence type="ECO:0000313" key="9">
    <source>
        <dbReference type="EMBL" id="SJZ55520.1"/>
    </source>
</evidence>
<gene>
    <name evidence="9" type="ORF">SAMN02745885_00208</name>
</gene>
<keyword evidence="5" id="KW-1015">Disulfide bond</keyword>
<comment type="cofactor">
    <cofactor evidence="6">
        <name>[2Fe-2S] cluster</name>
        <dbReference type="ChEBI" id="CHEBI:190135"/>
    </cofactor>
</comment>
<dbReference type="GO" id="GO:0046872">
    <property type="term" value="F:metal ion binding"/>
    <property type="evidence" value="ECO:0007669"/>
    <property type="project" value="UniProtKB-KW"/>
</dbReference>
<name>A0A1T4LLA7_9FIRM</name>
<keyword evidence="2" id="KW-0479">Metal-binding</keyword>
<keyword evidence="7" id="KW-1133">Transmembrane helix</keyword>
<feature type="domain" description="Rieske" evidence="8">
    <location>
        <begin position="74"/>
        <end position="167"/>
    </location>
</feature>
<organism evidence="9 10">
    <name type="scientific">Carboxydocella sporoproducens DSM 16521</name>
    <dbReference type="NCBI Taxonomy" id="1121270"/>
    <lineage>
        <taxon>Bacteria</taxon>
        <taxon>Bacillati</taxon>
        <taxon>Bacillota</taxon>
        <taxon>Clostridia</taxon>
        <taxon>Eubacteriales</taxon>
        <taxon>Clostridiales Family XVI. Incertae Sedis</taxon>
        <taxon>Carboxydocella</taxon>
    </lineage>
</organism>
<dbReference type="InterPro" id="IPR006311">
    <property type="entry name" value="TAT_signal"/>
</dbReference>
<accession>A0A1T4LLA7</accession>
<dbReference type="RefSeq" id="WP_159071865.1">
    <property type="nucleotide sequence ID" value="NZ_FUXM01000002.1"/>
</dbReference>
<dbReference type="PROSITE" id="PS51318">
    <property type="entry name" value="TAT"/>
    <property type="match status" value="1"/>
</dbReference>